<evidence type="ECO:0000313" key="3">
    <source>
        <dbReference type="Proteomes" id="UP001375743"/>
    </source>
</evidence>
<keyword evidence="3" id="KW-1185">Reference proteome</keyword>
<comment type="caution">
    <text evidence="2">The sequence shown here is derived from an EMBL/GenBank/DDBJ whole genome shotgun (WGS) entry which is preliminary data.</text>
</comment>
<name>A0ABU8XKU0_9PROT</name>
<feature type="region of interest" description="Disordered" evidence="1">
    <location>
        <begin position="77"/>
        <end position="132"/>
    </location>
</feature>
<feature type="compositionally biased region" description="Low complexity" evidence="1">
    <location>
        <begin position="96"/>
        <end position="105"/>
    </location>
</feature>
<protein>
    <submittedName>
        <fullName evidence="2">DUF2076 domain-containing protein</fullName>
    </submittedName>
</protein>
<gene>
    <name evidence="2" type="ORF">U1T56_00785</name>
</gene>
<feature type="region of interest" description="Disordered" evidence="1">
    <location>
        <begin position="198"/>
        <end position="246"/>
    </location>
</feature>
<feature type="compositionally biased region" description="Low complexity" evidence="1">
    <location>
        <begin position="120"/>
        <end position="132"/>
    </location>
</feature>
<evidence type="ECO:0000313" key="2">
    <source>
        <dbReference type="EMBL" id="MEK0081671.1"/>
    </source>
</evidence>
<dbReference type="EMBL" id="JBBLZC010000001">
    <property type="protein sequence ID" value="MEK0081671.1"/>
    <property type="molecule type" value="Genomic_DNA"/>
</dbReference>
<dbReference type="RefSeq" id="WP_418157522.1">
    <property type="nucleotide sequence ID" value="NZ_JBBLZC010000001.1"/>
</dbReference>
<proteinExistence type="predicted"/>
<organism evidence="2 3">
    <name type="scientific">Benzoatithermus flavus</name>
    <dbReference type="NCBI Taxonomy" id="3108223"/>
    <lineage>
        <taxon>Bacteria</taxon>
        <taxon>Pseudomonadati</taxon>
        <taxon>Pseudomonadota</taxon>
        <taxon>Alphaproteobacteria</taxon>
        <taxon>Geminicoccales</taxon>
        <taxon>Geminicoccaceae</taxon>
        <taxon>Benzoatithermus</taxon>
    </lineage>
</organism>
<feature type="compositionally biased region" description="Acidic residues" evidence="1">
    <location>
        <begin position="233"/>
        <end position="246"/>
    </location>
</feature>
<accession>A0ABU8XKU0</accession>
<dbReference type="InterPro" id="IPR018648">
    <property type="entry name" value="DUF2076"/>
</dbReference>
<evidence type="ECO:0000256" key="1">
    <source>
        <dbReference type="SAM" id="MobiDB-lite"/>
    </source>
</evidence>
<dbReference type="Proteomes" id="UP001375743">
    <property type="component" value="Unassembled WGS sequence"/>
</dbReference>
<feature type="compositionally biased region" description="Pro residues" evidence="1">
    <location>
        <begin position="106"/>
        <end position="119"/>
    </location>
</feature>
<sequence length="246" mass="25349">MTPQERELIEGVIRRVNEAAGSTPPLDPEADRLIRDGLGRQPAALYLLVQAVLVQDQALRQAQARIAQLEADLARAREAPQPAPAPATSFLPPAGTTSPWATSPRPAAPATPPPLPMAPAMPTGPAMPATPAAAAGPWSPFGSGGGGFLRNALQTAAGVAGGALLAEGIGSLLHHGWGSGFVPQQPQTVIEEIIVDPQQQDARQHEQAAFESAGGLYQDAPPAGVDPAVWPDDASDPGSQDDDTYV</sequence>
<dbReference type="Pfam" id="PF09849">
    <property type="entry name" value="DUF2076"/>
    <property type="match status" value="1"/>
</dbReference>
<reference evidence="2 3" key="1">
    <citation type="submission" date="2024-01" db="EMBL/GenBank/DDBJ databases">
        <title>Multi-omics insights into the function and evolution of sodium benzoate biodegradation pathways in Benzoatithermus flavus gen. nov., sp. nov. from hot spring.</title>
        <authorList>
            <person name="Hu C.-J."/>
            <person name="Li W.-J."/>
        </authorList>
    </citation>
    <scope>NUCLEOTIDE SEQUENCE [LARGE SCALE GENOMIC DNA]</scope>
    <source>
        <strain evidence="2 3">SYSU G07066</strain>
    </source>
</reference>